<sequence>MKAKLGIFLLVLCVISFFLYDHKGAKKDGNTEKLMKGVVLSAVDNKPVSNVHIGIAGNNPVTITNSAGEYMILAKPTNELIFKRDGYRSVTLVASDAQTVKMEIVDSTFINKTKDGFSEKE</sequence>
<dbReference type="Proteomes" id="UP000297861">
    <property type="component" value="Unassembled WGS sequence"/>
</dbReference>
<accession>A0A4Y8LCH3</accession>
<dbReference type="OrthoDB" id="997022at2"/>
<keyword evidence="2" id="KW-1185">Reference proteome</keyword>
<proteinExistence type="predicted"/>
<name>A0A4Y8LCH3_9BACT</name>
<evidence type="ECO:0000313" key="2">
    <source>
        <dbReference type="Proteomes" id="UP000297861"/>
    </source>
</evidence>
<dbReference type="RefSeq" id="WP_026627647.1">
    <property type="nucleotide sequence ID" value="NZ_AP028867.1"/>
</dbReference>
<reference evidence="1 2" key="1">
    <citation type="submission" date="2019-03" db="EMBL/GenBank/DDBJ databases">
        <title>San Antonio Military Medical Center submission to MRSN (WRAIR), pending publication.</title>
        <authorList>
            <person name="Blyth D.M."/>
            <person name="Mccarthy S.L."/>
            <person name="Schall S.E."/>
            <person name="Stam J.A."/>
            <person name="Ong A.C."/>
            <person name="Mcgann P.T."/>
        </authorList>
    </citation>
    <scope>NUCLEOTIDE SEQUENCE [LARGE SCALE GENOMIC DNA]</scope>
    <source>
        <strain evidence="1 2">MRSN571793</strain>
    </source>
</reference>
<dbReference type="STRING" id="1121485.GCA_000426485_00351"/>
<dbReference type="Gene3D" id="2.60.40.1120">
    <property type="entry name" value="Carboxypeptidase-like, regulatory domain"/>
    <property type="match status" value="1"/>
</dbReference>
<evidence type="ECO:0008006" key="3">
    <source>
        <dbReference type="Google" id="ProtNLM"/>
    </source>
</evidence>
<organism evidence="1 2">
    <name type="scientific">Dysgonomonas capnocytophagoides</name>
    <dbReference type="NCBI Taxonomy" id="45254"/>
    <lineage>
        <taxon>Bacteria</taxon>
        <taxon>Pseudomonadati</taxon>
        <taxon>Bacteroidota</taxon>
        <taxon>Bacteroidia</taxon>
        <taxon>Bacteroidales</taxon>
        <taxon>Dysgonomonadaceae</taxon>
        <taxon>Dysgonomonas</taxon>
    </lineage>
</organism>
<dbReference type="SUPFAM" id="SSF49464">
    <property type="entry name" value="Carboxypeptidase regulatory domain-like"/>
    <property type="match status" value="1"/>
</dbReference>
<dbReference type="InterPro" id="IPR008969">
    <property type="entry name" value="CarboxyPept-like_regulatory"/>
</dbReference>
<comment type="caution">
    <text evidence="1">The sequence shown here is derived from an EMBL/GenBank/DDBJ whole genome shotgun (WGS) entry which is preliminary data.</text>
</comment>
<dbReference type="AlphaFoldDB" id="A0A4Y8LCH3"/>
<dbReference type="EMBL" id="SOML01000001">
    <property type="protein sequence ID" value="TFD99162.1"/>
    <property type="molecule type" value="Genomic_DNA"/>
</dbReference>
<evidence type="ECO:0000313" key="1">
    <source>
        <dbReference type="EMBL" id="TFD99162.1"/>
    </source>
</evidence>
<protein>
    <recommendedName>
        <fullName evidence="3">Carboxypeptidase regulatory-like domain-containing protein</fullName>
    </recommendedName>
</protein>
<gene>
    <name evidence="1" type="ORF">E2605_03545</name>
</gene>